<keyword evidence="3" id="KW-1185">Reference proteome</keyword>
<feature type="region of interest" description="Disordered" evidence="1">
    <location>
        <begin position="1"/>
        <end position="29"/>
    </location>
</feature>
<evidence type="ECO:0000313" key="3">
    <source>
        <dbReference type="Proteomes" id="UP000729402"/>
    </source>
</evidence>
<organism evidence="2 3">
    <name type="scientific">Zizania palustris</name>
    <name type="common">Northern wild rice</name>
    <dbReference type="NCBI Taxonomy" id="103762"/>
    <lineage>
        <taxon>Eukaryota</taxon>
        <taxon>Viridiplantae</taxon>
        <taxon>Streptophyta</taxon>
        <taxon>Embryophyta</taxon>
        <taxon>Tracheophyta</taxon>
        <taxon>Spermatophyta</taxon>
        <taxon>Magnoliopsida</taxon>
        <taxon>Liliopsida</taxon>
        <taxon>Poales</taxon>
        <taxon>Poaceae</taxon>
        <taxon>BOP clade</taxon>
        <taxon>Oryzoideae</taxon>
        <taxon>Oryzeae</taxon>
        <taxon>Zizaniinae</taxon>
        <taxon>Zizania</taxon>
    </lineage>
</organism>
<gene>
    <name evidence="2" type="ORF">GUJ93_ZPchr0009g588</name>
</gene>
<evidence type="ECO:0000256" key="1">
    <source>
        <dbReference type="SAM" id="MobiDB-lite"/>
    </source>
</evidence>
<reference evidence="2" key="1">
    <citation type="journal article" date="2021" name="bioRxiv">
        <title>Whole Genome Assembly and Annotation of Northern Wild Rice, Zizania palustris L., Supports a Whole Genome Duplication in the Zizania Genus.</title>
        <authorList>
            <person name="Haas M."/>
            <person name="Kono T."/>
            <person name="Macchietto M."/>
            <person name="Millas R."/>
            <person name="McGilp L."/>
            <person name="Shao M."/>
            <person name="Duquette J."/>
            <person name="Hirsch C.N."/>
            <person name="Kimball J."/>
        </authorList>
    </citation>
    <scope>NUCLEOTIDE SEQUENCE</scope>
    <source>
        <tissue evidence="2">Fresh leaf tissue</tissue>
    </source>
</reference>
<feature type="compositionally biased region" description="Basic residues" evidence="1">
    <location>
        <begin position="1"/>
        <end position="14"/>
    </location>
</feature>
<proteinExistence type="predicted"/>
<dbReference type="EMBL" id="JAAALK010000289">
    <property type="protein sequence ID" value="KAG8050906.1"/>
    <property type="molecule type" value="Genomic_DNA"/>
</dbReference>
<protein>
    <submittedName>
        <fullName evidence="2">Uncharacterized protein</fullName>
    </submittedName>
</protein>
<name>A0A8J5RBQ7_ZIZPA</name>
<accession>A0A8J5RBQ7</accession>
<dbReference type="AlphaFoldDB" id="A0A8J5RBQ7"/>
<sequence>MRRTSSTRTPRSRPAHITSGASHRTLRAPPVPWHCCVRDEPALLPDQAHTHYCPVTAVQHFGWSSGVLLTRATRKPLDYQSSLRNKSGYNTLSKIKTDGFKRRQKNQFPLEINGTMAERRRTEQQQNNGGNEISGKMMNTVVGRRKHQKVNSGFFFIRRVEKL</sequence>
<comment type="caution">
    <text evidence="2">The sequence shown here is derived from an EMBL/GenBank/DDBJ whole genome shotgun (WGS) entry which is preliminary data.</text>
</comment>
<dbReference type="Proteomes" id="UP000729402">
    <property type="component" value="Unassembled WGS sequence"/>
</dbReference>
<reference evidence="2" key="2">
    <citation type="submission" date="2021-02" db="EMBL/GenBank/DDBJ databases">
        <authorList>
            <person name="Kimball J.A."/>
            <person name="Haas M.W."/>
            <person name="Macchietto M."/>
            <person name="Kono T."/>
            <person name="Duquette J."/>
            <person name="Shao M."/>
        </authorList>
    </citation>
    <scope>NUCLEOTIDE SEQUENCE</scope>
    <source>
        <tissue evidence="2">Fresh leaf tissue</tissue>
    </source>
</reference>
<evidence type="ECO:0000313" key="2">
    <source>
        <dbReference type="EMBL" id="KAG8050906.1"/>
    </source>
</evidence>